<feature type="transmembrane region" description="Helical" evidence="3">
    <location>
        <begin position="188"/>
        <end position="210"/>
    </location>
</feature>
<feature type="compositionally biased region" description="Polar residues" evidence="2">
    <location>
        <begin position="350"/>
        <end position="368"/>
    </location>
</feature>
<evidence type="ECO:0000256" key="2">
    <source>
        <dbReference type="SAM" id="MobiDB-lite"/>
    </source>
</evidence>
<feature type="compositionally biased region" description="Basic and acidic residues" evidence="2">
    <location>
        <begin position="340"/>
        <end position="349"/>
    </location>
</feature>
<reference evidence="5" key="1">
    <citation type="journal article" date="2019" name="Int. J. Syst. Evol. Microbiol.">
        <title>The Global Catalogue of Microorganisms (GCM) 10K type strain sequencing project: providing services to taxonomists for standard genome sequencing and annotation.</title>
        <authorList>
            <consortium name="The Broad Institute Genomics Platform"/>
            <consortium name="The Broad Institute Genome Sequencing Center for Infectious Disease"/>
            <person name="Wu L."/>
            <person name="Ma J."/>
        </authorList>
    </citation>
    <scope>NUCLEOTIDE SEQUENCE [LARGE SCALE GENOMIC DNA]</scope>
    <source>
        <strain evidence="5">JCM 4738</strain>
    </source>
</reference>
<keyword evidence="3" id="KW-0472">Membrane</keyword>
<comment type="caution">
    <text evidence="4">The sequence shown here is derived from an EMBL/GenBank/DDBJ whole genome shotgun (WGS) entry which is preliminary data.</text>
</comment>
<feature type="coiled-coil region" evidence="1">
    <location>
        <begin position="112"/>
        <end position="153"/>
    </location>
</feature>
<feature type="transmembrane region" description="Helical" evidence="3">
    <location>
        <begin position="277"/>
        <end position="301"/>
    </location>
</feature>
<evidence type="ECO:0000313" key="4">
    <source>
        <dbReference type="EMBL" id="MFC7364556.1"/>
    </source>
</evidence>
<accession>A0ABW2NER1</accession>
<gene>
    <name evidence="4" type="ORF">ACFQQH_05370</name>
</gene>
<organism evidence="4 5">
    <name type="scientific">Bhargavaea changchunensis</name>
    <dbReference type="NCBI Taxonomy" id="2134037"/>
    <lineage>
        <taxon>Bacteria</taxon>
        <taxon>Bacillati</taxon>
        <taxon>Bacillota</taxon>
        <taxon>Bacilli</taxon>
        <taxon>Bacillales</taxon>
        <taxon>Caryophanaceae</taxon>
        <taxon>Bhargavaea</taxon>
    </lineage>
</organism>
<keyword evidence="5" id="KW-1185">Reference proteome</keyword>
<proteinExistence type="predicted"/>
<evidence type="ECO:0000313" key="5">
    <source>
        <dbReference type="Proteomes" id="UP001596483"/>
    </source>
</evidence>
<dbReference type="RefSeq" id="WP_157297386.1">
    <property type="nucleotide sequence ID" value="NZ_JBHTCT010000011.1"/>
</dbReference>
<keyword evidence="3" id="KW-1133">Transmembrane helix</keyword>
<keyword evidence="1" id="KW-0175">Coiled coil</keyword>
<feature type="region of interest" description="Disordered" evidence="2">
    <location>
        <begin position="339"/>
        <end position="375"/>
    </location>
</feature>
<dbReference type="EMBL" id="JBHTCT010000011">
    <property type="protein sequence ID" value="MFC7364556.1"/>
    <property type="molecule type" value="Genomic_DNA"/>
</dbReference>
<dbReference type="Proteomes" id="UP001596483">
    <property type="component" value="Unassembled WGS sequence"/>
</dbReference>
<dbReference type="InterPro" id="IPR021013">
    <property type="entry name" value="ATPase_Vma12"/>
</dbReference>
<protein>
    <submittedName>
        <fullName evidence="4">Uncharacterized protein</fullName>
    </submittedName>
</protein>
<evidence type="ECO:0000256" key="3">
    <source>
        <dbReference type="SAM" id="Phobius"/>
    </source>
</evidence>
<sequence length="375" mass="42842">MYDLISIMRELSSEWIGNDETKVASFLSRFKDFYNFNERHQYSQITAFIYTGISDPERDLLGENLQLVLEEAILEEALGEISVAKQIGKIIDHINLAASQKTLIENLSYNALELVERRAESLKTQEKKIQEQAKILDDEIKDLKEKERSLVTQFVTILGIFASIIFAAFGGFQIISNTINHLSSDLRIGMLMIFSSMVMIGVVVLLYVLLNGIAKITGQNFRSCGCDGNNNVDCDHSMLEKYPVFCVVLVILFYFFFLGLSAFVFDYGLIFNRIFEINFISSLLKVIAIGILMLWPAPLLWKHFFPRNKLKKERSRVKFIYQLLLQALLKFRNIFGSNEPEDKINKDNTKTSQNSLGATSEQSATNEDSNSREQQ</sequence>
<feature type="transmembrane region" description="Helical" evidence="3">
    <location>
        <begin position="244"/>
        <end position="265"/>
    </location>
</feature>
<keyword evidence="3" id="KW-0812">Transmembrane</keyword>
<name>A0ABW2NER1_9BACL</name>
<evidence type="ECO:0000256" key="1">
    <source>
        <dbReference type="SAM" id="Coils"/>
    </source>
</evidence>
<dbReference type="Pfam" id="PF11712">
    <property type="entry name" value="Vma12"/>
    <property type="match status" value="1"/>
</dbReference>
<feature type="transmembrane region" description="Helical" evidence="3">
    <location>
        <begin position="150"/>
        <end position="176"/>
    </location>
</feature>